<evidence type="ECO:0000313" key="2">
    <source>
        <dbReference type="EMBL" id="KKU61394.1"/>
    </source>
</evidence>
<feature type="domain" description="LytR/CpsA/Psr regulator C-terminal" evidence="1">
    <location>
        <begin position="197"/>
        <end position="284"/>
    </location>
</feature>
<organism evidence="2 3">
    <name type="scientific">Candidatus Beckwithbacteria bacterium GW2011_GWB1_47_15</name>
    <dbReference type="NCBI Taxonomy" id="1618371"/>
    <lineage>
        <taxon>Bacteria</taxon>
        <taxon>Candidatus Beckwithiibacteriota</taxon>
    </lineage>
</organism>
<sequence length="284" mass="31725">MPKRRKSLSLSVFWGLVFLVSLAGLLGLSFLIKLKKNSLWDGRLPMSVVESQGEQLWLKSFFPEENRWLELKLPGNTLVEVPGGFGQYQLRSVYKLGELDGRGGQLLARSVQDLLAVPVDGWRVEGKTNLSWWDRLRLWWQGNLNGSRKKEINLGQLASFQPLELKDGSRIYRVSQILVDDLVNREYFDDRLAEENLTVAILNGSGVTGMAKTVSRLAANLGAEVVSIKNYQSIGTSMLVVAETGVVESRTYQRLSQALGIAKVEIRPGNEFRADLAVVVGEDF</sequence>
<reference evidence="2 3" key="1">
    <citation type="journal article" date="2015" name="Nature">
        <title>rRNA introns, odd ribosomes, and small enigmatic genomes across a large radiation of phyla.</title>
        <authorList>
            <person name="Brown C.T."/>
            <person name="Hug L.A."/>
            <person name="Thomas B.C."/>
            <person name="Sharon I."/>
            <person name="Castelle C.J."/>
            <person name="Singh A."/>
            <person name="Wilkins M.J."/>
            <person name="Williams K.H."/>
            <person name="Banfield J.F."/>
        </authorList>
    </citation>
    <scope>NUCLEOTIDE SEQUENCE [LARGE SCALE GENOMIC DNA]</scope>
</reference>
<dbReference type="EMBL" id="LCNT01000003">
    <property type="protein sequence ID" value="KKU61394.1"/>
    <property type="molecule type" value="Genomic_DNA"/>
</dbReference>
<evidence type="ECO:0000259" key="1">
    <source>
        <dbReference type="Pfam" id="PF13399"/>
    </source>
</evidence>
<dbReference type="Gene3D" id="3.30.70.2390">
    <property type="match status" value="1"/>
</dbReference>
<comment type="caution">
    <text evidence="2">The sequence shown here is derived from an EMBL/GenBank/DDBJ whole genome shotgun (WGS) entry which is preliminary data.</text>
</comment>
<gene>
    <name evidence="2" type="ORF">UX85_C0003G0053</name>
</gene>
<dbReference type="Pfam" id="PF13399">
    <property type="entry name" value="LytR_C"/>
    <property type="match status" value="1"/>
</dbReference>
<dbReference type="AlphaFoldDB" id="A0A0G1RVN9"/>
<dbReference type="Proteomes" id="UP000033860">
    <property type="component" value="Unassembled WGS sequence"/>
</dbReference>
<proteinExistence type="predicted"/>
<evidence type="ECO:0000313" key="3">
    <source>
        <dbReference type="Proteomes" id="UP000033860"/>
    </source>
</evidence>
<dbReference type="InterPro" id="IPR027381">
    <property type="entry name" value="LytR/CpsA/Psr_C"/>
</dbReference>
<accession>A0A0G1RVN9</accession>
<protein>
    <recommendedName>
        <fullName evidence="1">LytR/CpsA/Psr regulator C-terminal domain-containing protein</fullName>
    </recommendedName>
</protein>
<name>A0A0G1RVN9_9BACT</name>